<protein>
    <recommendedName>
        <fullName evidence="3">Asl1-like glycosyl hydrolase catalytic domain-containing protein</fullName>
    </recommendedName>
</protein>
<dbReference type="EMBL" id="AP011803">
    <property type="protein sequence ID" value="BAL60103.1"/>
    <property type="molecule type" value="Genomic_DNA"/>
</dbReference>
<reference evidence="2" key="1">
    <citation type="journal article" date="2005" name="Environ. Microbiol.">
        <title>Genetic and functional properties of uncultivated thermophilic crenarchaeotes from a subsurface gold mine as revealed by analysis of genome fragments.</title>
        <authorList>
            <person name="Nunoura T."/>
            <person name="Hirayama H."/>
            <person name="Takami H."/>
            <person name="Oida H."/>
            <person name="Nishi S."/>
            <person name="Shimamura S."/>
            <person name="Suzuki Y."/>
            <person name="Inagaki F."/>
            <person name="Takai K."/>
            <person name="Nealson K.H."/>
            <person name="Horikoshi K."/>
        </authorList>
    </citation>
    <scope>NUCLEOTIDE SEQUENCE</scope>
</reference>
<name>H5SUA3_ACEAU</name>
<dbReference type="AlphaFoldDB" id="H5SUA3"/>
<organism evidence="2">
    <name type="scientific">Acetithermum autotrophicum</name>
    <dbReference type="NCBI Taxonomy" id="1446466"/>
    <lineage>
        <taxon>Bacteria</taxon>
        <taxon>Candidatus Bipolaricaulota</taxon>
        <taxon>Candidatus Acetithermum</taxon>
    </lineage>
</organism>
<evidence type="ECO:0008006" key="3">
    <source>
        <dbReference type="Google" id="ProtNLM"/>
    </source>
</evidence>
<reference evidence="2" key="2">
    <citation type="journal article" date="2012" name="PLoS ONE">
        <title>A Deeply Branching Thermophilic Bacterium with an Ancient Acetyl-CoA Pathway Dominates a Subsurface Ecosystem.</title>
        <authorList>
            <person name="Takami H."/>
            <person name="Noguchi H."/>
            <person name="Takaki Y."/>
            <person name="Uchiyama I."/>
            <person name="Toyoda A."/>
            <person name="Nishi S."/>
            <person name="Chee G.-J."/>
            <person name="Arai W."/>
            <person name="Nunoura T."/>
            <person name="Itoh T."/>
            <person name="Hattori M."/>
            <person name="Takai K."/>
        </authorList>
    </citation>
    <scope>NUCLEOTIDE SEQUENCE</scope>
</reference>
<dbReference type="InterPro" id="IPR017853">
    <property type="entry name" value="GH"/>
</dbReference>
<sequence length="323" mass="35660">MKIFIAAALLLGLLSLNLSQENPFGVMLTGPMALSLRVEVAQTLGAVYFRPESLFLDRWNGGCPACDAVMSAGLKLVLTVRANGPGPTTPPSDLVTYRSTLRSVLARYRPEVLVVENEENSALFYTGTPEQYGAELQAACEVAHQRGVPCTNGGLVSALVALLVYHHYLEIGDHARAQDFLSRVFTPEQQQWLNTPRAREQLEKGKRLLAIYKTAGIDYVNFHWYIADPGALGEAVAYLHEQTGLPVLTNEVGQLTDDPNQTWAIMSMIVELRLPIAIWFAQDGPQARGLINRDGSLRPTGEAFQRFIQQHFPKTSRPMMQGP</sequence>
<accession>H5SUA3</accession>
<dbReference type="Gene3D" id="3.20.20.80">
    <property type="entry name" value="Glycosidases"/>
    <property type="match status" value="1"/>
</dbReference>
<feature type="chain" id="PRO_5003598525" description="Asl1-like glycosyl hydrolase catalytic domain-containing protein" evidence="1">
    <location>
        <begin position="21"/>
        <end position="323"/>
    </location>
</feature>
<keyword evidence="1" id="KW-0732">Signal</keyword>
<gene>
    <name evidence="2" type="ORF">HGMM_OP4C739</name>
</gene>
<dbReference type="SUPFAM" id="SSF51445">
    <property type="entry name" value="(Trans)glycosidases"/>
    <property type="match status" value="1"/>
</dbReference>
<evidence type="ECO:0000256" key="1">
    <source>
        <dbReference type="SAM" id="SignalP"/>
    </source>
</evidence>
<evidence type="ECO:0000313" key="2">
    <source>
        <dbReference type="EMBL" id="BAL60103.1"/>
    </source>
</evidence>
<feature type="signal peptide" evidence="1">
    <location>
        <begin position="1"/>
        <end position="20"/>
    </location>
</feature>
<proteinExistence type="predicted"/>